<feature type="transmembrane region" description="Helical" evidence="7">
    <location>
        <begin position="251"/>
        <end position="270"/>
    </location>
</feature>
<dbReference type="InterPro" id="IPR004776">
    <property type="entry name" value="Mem_transp_PIN-like"/>
</dbReference>
<evidence type="ECO:0000256" key="5">
    <source>
        <dbReference type="ARBA" id="ARBA00022989"/>
    </source>
</evidence>
<dbReference type="GO" id="GO:0016020">
    <property type="term" value="C:membrane"/>
    <property type="evidence" value="ECO:0007669"/>
    <property type="project" value="UniProtKB-SubCell"/>
</dbReference>
<keyword evidence="2" id="KW-0813">Transport</keyword>
<evidence type="ECO:0000256" key="1">
    <source>
        <dbReference type="ARBA" id="ARBA00004141"/>
    </source>
</evidence>
<evidence type="ECO:0000256" key="3">
    <source>
        <dbReference type="ARBA" id="ARBA00022475"/>
    </source>
</evidence>
<sequence>MNVFLHVLTQNILPIMLVVSFGYLLRRRLALDSGTLSSVIFYILSPCLVFSSLATSNLPADELAVLVAFSAVSILVTGGLALVLARLLHLDRAALATLLIVAMFVNAGNYGLTLLQLRYGDEGLARGVVYYVTSTIMAYTLGVAIASLGRVSWRATGQRIVRLPAVYAVLLAIVVYAFRLPVPAPLMNGITIAGSGAIPLMLVALGMQIADMQPEADGRLVWPAVGLRLLGGPLVGIAIAALLGLQGAGRSAMIIESAMPAAVINLILAAEFGLPTSTVARIVVFSTLISPLTIAAAITVLGL</sequence>
<keyword evidence="3" id="KW-1003">Cell membrane</keyword>
<dbReference type="RefSeq" id="WP_095042058.1">
    <property type="nucleotide sequence ID" value="NZ_LN890655.1"/>
</dbReference>
<evidence type="ECO:0008006" key="10">
    <source>
        <dbReference type="Google" id="ProtNLM"/>
    </source>
</evidence>
<dbReference type="GO" id="GO:0055085">
    <property type="term" value="P:transmembrane transport"/>
    <property type="evidence" value="ECO:0007669"/>
    <property type="project" value="InterPro"/>
</dbReference>
<feature type="transmembrane region" description="Helical" evidence="7">
    <location>
        <begin position="6"/>
        <end position="24"/>
    </location>
</feature>
<comment type="subcellular location">
    <subcellularLocation>
        <location evidence="1">Membrane</location>
        <topology evidence="1">Multi-pass membrane protein</topology>
    </subcellularLocation>
</comment>
<name>A0A161K2S6_9CHLR</name>
<dbReference type="KEGG" id="pbf:CFX0092_A0569"/>
<dbReference type="OrthoDB" id="148377at2"/>
<keyword evidence="5 7" id="KW-1133">Transmembrane helix</keyword>
<evidence type="ECO:0000313" key="8">
    <source>
        <dbReference type="EMBL" id="CUS02447.2"/>
    </source>
</evidence>
<evidence type="ECO:0000256" key="6">
    <source>
        <dbReference type="ARBA" id="ARBA00023136"/>
    </source>
</evidence>
<gene>
    <name evidence="8" type="ORF">CFX0092_A0569</name>
</gene>
<evidence type="ECO:0000313" key="9">
    <source>
        <dbReference type="Proteomes" id="UP000215027"/>
    </source>
</evidence>
<keyword evidence="6 7" id="KW-0472">Membrane</keyword>
<dbReference type="AlphaFoldDB" id="A0A161K2S6"/>
<feature type="transmembrane region" description="Helical" evidence="7">
    <location>
        <begin position="95"/>
        <end position="116"/>
    </location>
</feature>
<dbReference type="Pfam" id="PF03547">
    <property type="entry name" value="Mem_trans"/>
    <property type="match status" value="2"/>
</dbReference>
<keyword evidence="4 7" id="KW-0812">Transmembrane</keyword>
<evidence type="ECO:0000256" key="7">
    <source>
        <dbReference type="SAM" id="Phobius"/>
    </source>
</evidence>
<evidence type="ECO:0000256" key="4">
    <source>
        <dbReference type="ARBA" id="ARBA00022692"/>
    </source>
</evidence>
<dbReference type="PANTHER" id="PTHR36838">
    <property type="entry name" value="AUXIN EFFLUX CARRIER FAMILY PROTEIN"/>
    <property type="match status" value="1"/>
</dbReference>
<feature type="transmembrane region" description="Helical" evidence="7">
    <location>
        <begin position="66"/>
        <end position="88"/>
    </location>
</feature>
<evidence type="ECO:0000256" key="2">
    <source>
        <dbReference type="ARBA" id="ARBA00022448"/>
    </source>
</evidence>
<feature type="transmembrane region" description="Helical" evidence="7">
    <location>
        <begin position="190"/>
        <end position="209"/>
    </location>
</feature>
<feature type="transmembrane region" description="Helical" evidence="7">
    <location>
        <begin position="160"/>
        <end position="178"/>
    </location>
</feature>
<dbReference type="EMBL" id="LN890655">
    <property type="protein sequence ID" value="CUS02447.2"/>
    <property type="molecule type" value="Genomic_DNA"/>
</dbReference>
<reference evidence="8" key="1">
    <citation type="submission" date="2016-01" db="EMBL/GenBank/DDBJ databases">
        <authorList>
            <person name="Mcilroy J.S."/>
            <person name="Karst M S."/>
            <person name="Albertsen M."/>
        </authorList>
    </citation>
    <scope>NUCLEOTIDE SEQUENCE</scope>
    <source>
        <strain evidence="8">Cfx-K</strain>
    </source>
</reference>
<dbReference type="PANTHER" id="PTHR36838:SF1">
    <property type="entry name" value="SLR1864 PROTEIN"/>
    <property type="match status" value="1"/>
</dbReference>
<feature type="transmembrane region" description="Helical" evidence="7">
    <location>
        <begin position="221"/>
        <end position="245"/>
    </location>
</feature>
<protein>
    <recommendedName>
        <fullName evidence="10">AEC family transporter</fullName>
    </recommendedName>
</protein>
<feature type="transmembrane region" description="Helical" evidence="7">
    <location>
        <begin position="128"/>
        <end position="148"/>
    </location>
</feature>
<dbReference type="Proteomes" id="UP000215027">
    <property type="component" value="Chromosome I"/>
</dbReference>
<keyword evidence="9" id="KW-1185">Reference proteome</keyword>
<proteinExistence type="predicted"/>
<organism evidence="8 9">
    <name type="scientific">Candidatus Promineifilum breve</name>
    <dbReference type="NCBI Taxonomy" id="1806508"/>
    <lineage>
        <taxon>Bacteria</taxon>
        <taxon>Bacillati</taxon>
        <taxon>Chloroflexota</taxon>
        <taxon>Ardenticatenia</taxon>
        <taxon>Candidatus Promineifilales</taxon>
        <taxon>Candidatus Promineifilaceae</taxon>
        <taxon>Candidatus Promineifilum</taxon>
    </lineage>
</organism>
<feature type="transmembrane region" description="Helical" evidence="7">
    <location>
        <begin position="36"/>
        <end position="54"/>
    </location>
</feature>
<accession>A0A161K2S6</accession>
<feature type="transmembrane region" description="Helical" evidence="7">
    <location>
        <begin position="282"/>
        <end position="302"/>
    </location>
</feature>